<name>A0A4C1T2J6_EUMVA</name>
<reference evidence="2 3" key="1">
    <citation type="journal article" date="2019" name="Commun. Biol.">
        <title>The bagworm genome reveals a unique fibroin gene that provides high tensile strength.</title>
        <authorList>
            <person name="Kono N."/>
            <person name="Nakamura H."/>
            <person name="Ohtoshi R."/>
            <person name="Tomita M."/>
            <person name="Numata K."/>
            <person name="Arakawa K."/>
        </authorList>
    </citation>
    <scope>NUCLEOTIDE SEQUENCE [LARGE SCALE GENOMIC DNA]</scope>
</reference>
<evidence type="ECO:0000313" key="3">
    <source>
        <dbReference type="Proteomes" id="UP000299102"/>
    </source>
</evidence>
<feature type="compositionally biased region" description="Basic and acidic residues" evidence="1">
    <location>
        <begin position="1"/>
        <end position="19"/>
    </location>
</feature>
<dbReference type="EMBL" id="BGZK01000031">
    <property type="protein sequence ID" value="GBP08405.1"/>
    <property type="molecule type" value="Genomic_DNA"/>
</dbReference>
<gene>
    <name evidence="2" type="ORF">EVAR_77111_1</name>
</gene>
<organism evidence="2 3">
    <name type="scientific">Eumeta variegata</name>
    <name type="common">Bagworm moth</name>
    <name type="synonym">Eumeta japonica</name>
    <dbReference type="NCBI Taxonomy" id="151549"/>
    <lineage>
        <taxon>Eukaryota</taxon>
        <taxon>Metazoa</taxon>
        <taxon>Ecdysozoa</taxon>
        <taxon>Arthropoda</taxon>
        <taxon>Hexapoda</taxon>
        <taxon>Insecta</taxon>
        <taxon>Pterygota</taxon>
        <taxon>Neoptera</taxon>
        <taxon>Endopterygota</taxon>
        <taxon>Lepidoptera</taxon>
        <taxon>Glossata</taxon>
        <taxon>Ditrysia</taxon>
        <taxon>Tineoidea</taxon>
        <taxon>Psychidae</taxon>
        <taxon>Oiketicinae</taxon>
        <taxon>Eumeta</taxon>
    </lineage>
</organism>
<protein>
    <submittedName>
        <fullName evidence="2">Uncharacterized protein</fullName>
    </submittedName>
</protein>
<comment type="caution">
    <text evidence="2">The sequence shown here is derived from an EMBL/GenBank/DDBJ whole genome shotgun (WGS) entry which is preliminary data.</text>
</comment>
<feature type="compositionally biased region" description="Polar residues" evidence="1">
    <location>
        <begin position="21"/>
        <end position="30"/>
    </location>
</feature>
<evidence type="ECO:0000313" key="2">
    <source>
        <dbReference type="EMBL" id="GBP08405.1"/>
    </source>
</evidence>
<dbReference type="AlphaFoldDB" id="A0A4C1T2J6"/>
<sequence length="119" mass="12797">MYEDSEYFKGRAAGREGAEKSNLSNGQTTVKVGDSGAGRPGRRAPRGINLVQGRAGRKELKAPDDQIDSRDSKLGRNLRVVTSGFDHLAAESYFSAVFFISDRAARTAAPAGLLPYGTY</sequence>
<feature type="region of interest" description="Disordered" evidence="1">
    <location>
        <begin position="1"/>
        <end position="47"/>
    </location>
</feature>
<dbReference type="Proteomes" id="UP000299102">
    <property type="component" value="Unassembled WGS sequence"/>
</dbReference>
<keyword evidence="3" id="KW-1185">Reference proteome</keyword>
<proteinExistence type="predicted"/>
<evidence type="ECO:0000256" key="1">
    <source>
        <dbReference type="SAM" id="MobiDB-lite"/>
    </source>
</evidence>
<accession>A0A4C1T2J6</accession>